<reference evidence="2" key="1">
    <citation type="submission" date="2020-10" db="EMBL/GenBank/DDBJ databases">
        <title>Mucilaginibacter mali sp. nov., isolated from rhizosphere soil of apple orchard.</title>
        <authorList>
            <person name="Lee J.-S."/>
            <person name="Kim H.S."/>
            <person name="Kim J.-S."/>
        </authorList>
    </citation>
    <scope>NUCLEOTIDE SEQUENCE</scope>
    <source>
        <strain evidence="2">KCTC 22746</strain>
    </source>
</reference>
<dbReference type="Proteomes" id="UP000622475">
    <property type="component" value="Unassembled WGS sequence"/>
</dbReference>
<dbReference type="EMBL" id="JADFFL010000002">
    <property type="protein sequence ID" value="MBE9661376.1"/>
    <property type="molecule type" value="Genomic_DNA"/>
</dbReference>
<name>A0A929KTP2_9SPHI</name>
<protein>
    <submittedName>
        <fullName evidence="2">DUF4180 domain-containing protein</fullName>
    </submittedName>
</protein>
<gene>
    <name evidence="2" type="ORF">IRJ16_05730</name>
</gene>
<evidence type="ECO:0000259" key="1">
    <source>
        <dbReference type="Pfam" id="PF13788"/>
    </source>
</evidence>
<dbReference type="AlphaFoldDB" id="A0A929KTP2"/>
<sequence>MKQDLLASTHGLQLASTDDAYKILESGLPGVIFTRADIADEFFNLKNGILGEVFQKLINYRFPIVVVLPADHGFGDRITELAREHSRHNGIRFCTTLADAEQWIERQVDDL</sequence>
<feature type="domain" description="DUF4180" evidence="1">
    <location>
        <begin position="16"/>
        <end position="104"/>
    </location>
</feature>
<organism evidence="2 3">
    <name type="scientific">Mucilaginibacter myungsuensis</name>
    <dbReference type="NCBI Taxonomy" id="649104"/>
    <lineage>
        <taxon>Bacteria</taxon>
        <taxon>Pseudomonadati</taxon>
        <taxon>Bacteroidota</taxon>
        <taxon>Sphingobacteriia</taxon>
        <taxon>Sphingobacteriales</taxon>
        <taxon>Sphingobacteriaceae</taxon>
        <taxon>Mucilaginibacter</taxon>
    </lineage>
</organism>
<comment type="caution">
    <text evidence="2">The sequence shown here is derived from an EMBL/GenBank/DDBJ whole genome shotgun (WGS) entry which is preliminary data.</text>
</comment>
<dbReference type="InterPro" id="IPR025438">
    <property type="entry name" value="DUF4180"/>
</dbReference>
<evidence type="ECO:0000313" key="3">
    <source>
        <dbReference type="Proteomes" id="UP000622475"/>
    </source>
</evidence>
<proteinExistence type="predicted"/>
<accession>A0A929KTP2</accession>
<evidence type="ECO:0000313" key="2">
    <source>
        <dbReference type="EMBL" id="MBE9661376.1"/>
    </source>
</evidence>
<dbReference type="Pfam" id="PF13788">
    <property type="entry name" value="DUF4180"/>
    <property type="match status" value="1"/>
</dbReference>
<keyword evidence="3" id="KW-1185">Reference proteome</keyword>
<dbReference type="RefSeq" id="WP_194110567.1">
    <property type="nucleotide sequence ID" value="NZ_JADFFL010000002.1"/>
</dbReference>